<dbReference type="PANTHER" id="PTHR11122:SF13">
    <property type="entry name" value="GLUCOSE-6-PHOSPHATE 1-EPIMERASE"/>
    <property type="match status" value="1"/>
</dbReference>
<proteinExistence type="inferred from homology"/>
<dbReference type="InterPro" id="IPR008183">
    <property type="entry name" value="Aldose_1/G6P_1-epimerase"/>
</dbReference>
<dbReference type="KEGG" id="txa:HQN79_11680"/>
<dbReference type="InterPro" id="IPR011013">
    <property type="entry name" value="Gal_mutarotase_sf_dom"/>
</dbReference>
<dbReference type="GO" id="GO:0030246">
    <property type="term" value="F:carbohydrate binding"/>
    <property type="evidence" value="ECO:0007669"/>
    <property type="project" value="UniProtKB-UniRule"/>
</dbReference>
<gene>
    <name evidence="6" type="ORF">HQN79_11680</name>
</gene>
<reference evidence="6 7" key="1">
    <citation type="submission" date="2020-05" db="EMBL/GenBank/DDBJ databases">
        <title>Thiomicrorhabdus sediminis sp.nov. and Thiomicrorhabdus xiamenensis sp.nov., novel sulfur-oxidizing bacteria isolated from coastal sediment.</title>
        <authorList>
            <person name="Liu X."/>
        </authorList>
    </citation>
    <scope>NUCLEOTIDE SEQUENCE [LARGE SCALE GENOMIC DNA]</scope>
    <source>
        <strain evidence="6 7">G2</strain>
    </source>
</reference>
<evidence type="ECO:0000256" key="4">
    <source>
        <dbReference type="PIRNR" id="PIRNR016020"/>
    </source>
</evidence>
<evidence type="ECO:0000256" key="1">
    <source>
        <dbReference type="ARBA" id="ARBA00001096"/>
    </source>
</evidence>
<keyword evidence="7" id="KW-1185">Reference proteome</keyword>
<sequence length="302" mass="33339">MPFSHIPGVTFSMRDAVSVIEVENDYAKAVMTAHGATVLSYCPKDKNGDLQEDLLWVSEQAVFDGKAAIRGGIPVCWPWFSGYQSEFNALLEEGAQPPAHGFVRKMSWHLENVEKLPSGVTTVLFSLSSSKETQAIWPYAFALQLQVVVGETLSLSLTTHNLNAFDLQLTEALHTYFRLPPDDTLQLDGLQGATQIETLQQNRQNLVGTPVVMQSPIDNVYLNAGPSLQASVQGEPVLQIDSSHARSCIVWNPGPETVKGFSDIENSHWKEFVCIENGNVWNNFVTVPAESKHKMQIAICKP</sequence>
<dbReference type="Proteomes" id="UP000504724">
    <property type="component" value="Chromosome"/>
</dbReference>
<dbReference type="EC" id="5.1.3.15" evidence="4"/>
<organism evidence="6 7">
    <name type="scientific">Thiomicrorhabdus xiamenensis</name>
    <dbReference type="NCBI Taxonomy" id="2739063"/>
    <lineage>
        <taxon>Bacteria</taxon>
        <taxon>Pseudomonadati</taxon>
        <taxon>Pseudomonadota</taxon>
        <taxon>Gammaproteobacteria</taxon>
        <taxon>Thiotrichales</taxon>
        <taxon>Piscirickettsiaceae</taxon>
        <taxon>Thiomicrorhabdus</taxon>
    </lineage>
</organism>
<dbReference type="SUPFAM" id="SSF74650">
    <property type="entry name" value="Galactose mutarotase-like"/>
    <property type="match status" value="1"/>
</dbReference>
<feature type="active site" evidence="5">
    <location>
        <position position="276"/>
    </location>
</feature>
<dbReference type="PIRSF" id="PIRSF016020">
    <property type="entry name" value="PHexose_mutarotase"/>
    <property type="match status" value="1"/>
</dbReference>
<comment type="similarity">
    <text evidence="2 4">Belongs to the glucose-6-phosphate 1-epimerase family.</text>
</comment>
<evidence type="ECO:0000313" key="7">
    <source>
        <dbReference type="Proteomes" id="UP000504724"/>
    </source>
</evidence>
<comment type="catalytic activity">
    <reaction evidence="1">
        <text>alpha-D-glucose 6-phosphate = beta-D-glucose 6-phosphate</text>
        <dbReference type="Rhea" id="RHEA:16249"/>
        <dbReference type="ChEBI" id="CHEBI:58225"/>
        <dbReference type="ChEBI" id="CHEBI:58247"/>
        <dbReference type="EC" id="5.1.3.15"/>
    </reaction>
</comment>
<dbReference type="CDD" id="cd09020">
    <property type="entry name" value="D-hex-6-P-epi_like"/>
    <property type="match status" value="1"/>
</dbReference>
<dbReference type="PANTHER" id="PTHR11122">
    <property type="entry name" value="APOSPORY-ASSOCIATED PROTEIN C-RELATED"/>
    <property type="match status" value="1"/>
</dbReference>
<dbReference type="RefSeq" id="WP_173286752.1">
    <property type="nucleotide sequence ID" value="NZ_CP054020.1"/>
</dbReference>
<dbReference type="GO" id="GO:0005975">
    <property type="term" value="P:carbohydrate metabolic process"/>
    <property type="evidence" value="ECO:0007669"/>
    <property type="project" value="InterPro"/>
</dbReference>
<dbReference type="InterPro" id="IPR014718">
    <property type="entry name" value="GH-type_carb-bd"/>
</dbReference>
<evidence type="ECO:0000256" key="5">
    <source>
        <dbReference type="PIRSR" id="PIRSR016020-1"/>
    </source>
</evidence>
<dbReference type="Gene3D" id="2.70.98.10">
    <property type="match status" value="1"/>
</dbReference>
<name>A0A7D4TFN5_9GAMM</name>
<protein>
    <recommendedName>
        <fullName evidence="4">Putative glucose-6-phosphate 1-epimerase</fullName>
        <ecNumber evidence="4">5.1.3.15</ecNumber>
    </recommendedName>
</protein>
<dbReference type="AlphaFoldDB" id="A0A7D4TFN5"/>
<evidence type="ECO:0000256" key="2">
    <source>
        <dbReference type="ARBA" id="ARBA00005866"/>
    </source>
</evidence>
<dbReference type="InterPro" id="IPR025532">
    <property type="entry name" value="G6P_1-epimerase"/>
</dbReference>
<evidence type="ECO:0000256" key="3">
    <source>
        <dbReference type="ARBA" id="ARBA00023235"/>
    </source>
</evidence>
<keyword evidence="3 4" id="KW-0413">Isomerase</keyword>
<accession>A0A7D4TFN5</accession>
<dbReference type="EMBL" id="CP054020">
    <property type="protein sequence ID" value="QKI90187.1"/>
    <property type="molecule type" value="Genomic_DNA"/>
</dbReference>
<dbReference type="Pfam" id="PF01263">
    <property type="entry name" value="Aldose_epim"/>
    <property type="match status" value="1"/>
</dbReference>
<dbReference type="GO" id="GO:0047938">
    <property type="term" value="F:glucose-6-phosphate 1-epimerase activity"/>
    <property type="evidence" value="ECO:0007669"/>
    <property type="project" value="UniProtKB-UniRule"/>
</dbReference>
<evidence type="ECO:0000313" key="6">
    <source>
        <dbReference type="EMBL" id="QKI90187.1"/>
    </source>
</evidence>
<feature type="active site" evidence="5">
    <location>
        <position position="174"/>
    </location>
</feature>